<dbReference type="RefSeq" id="WP_195551120.1">
    <property type="nucleotide sequence ID" value="NZ_JADMNX010000002.1"/>
</dbReference>
<dbReference type="Proteomes" id="UP001211421">
    <property type="component" value="Unassembled WGS sequence"/>
</dbReference>
<organism evidence="1 2">
    <name type="scientific">Ruminococcus bicirculans</name>
    <name type="common">ex Wegman et al. 2014</name>
    <dbReference type="NCBI Taxonomy" id="1160721"/>
    <lineage>
        <taxon>Bacteria</taxon>
        <taxon>Bacillati</taxon>
        <taxon>Bacillota</taxon>
        <taxon>Clostridia</taxon>
        <taxon>Eubacteriales</taxon>
        <taxon>Oscillospiraceae</taxon>
        <taxon>Ruminococcus</taxon>
    </lineage>
</organism>
<comment type="caution">
    <text evidence="1">The sequence shown here is derived from an EMBL/GenBank/DDBJ whole genome shotgun (WGS) entry which is preliminary data.</text>
</comment>
<evidence type="ECO:0000313" key="2">
    <source>
        <dbReference type="Proteomes" id="UP001211421"/>
    </source>
</evidence>
<reference evidence="1" key="1">
    <citation type="submission" date="2023-01" db="EMBL/GenBank/DDBJ databases">
        <title>Human gut microbiome strain richness.</title>
        <authorList>
            <person name="Chen-Liaw A."/>
        </authorList>
    </citation>
    <scope>NUCLEOTIDE SEQUENCE</scope>
    <source>
        <strain evidence="1">D59st1_B8_D59t2_181005</strain>
    </source>
</reference>
<name>A0AAW6DVS7_9FIRM</name>
<dbReference type="EMBL" id="JAQMLS010000002">
    <property type="protein sequence ID" value="MDB8741088.1"/>
    <property type="molecule type" value="Genomic_DNA"/>
</dbReference>
<protein>
    <submittedName>
        <fullName evidence="1">Uncharacterized protein</fullName>
    </submittedName>
</protein>
<proteinExistence type="predicted"/>
<dbReference type="AlphaFoldDB" id="A0AAW6DVS7"/>
<sequence length="646" mass="73531">MIMTPTLVFPDDEVVKIDKHKGEGGEYDRAPRFSYQFNCTAGSAMRWALCTYTNIRTGEQNYSYFPKGGDINTFYNGDKVDVNELVFNDIAKNGHDYMYQYTLFQTDPTTIADDTQYGDGVGLYDMYFCRGKIQSSGTTSSFMINKEITNLKSAYYYERSDGSVYLVGGAYIEIGEERRLIETYDYKTGNVRLKSGFTTAPARGTVFRIFTNYFMDKPHYVKCREDPQCDFTVSISSKTANPIECKTSYIHPNHVGLKYYKYYLYQLMGTTGAIHDGKILETSAYNYVTIEPGIADKIEGKYIMIESSPSENTGHVYNGTSALIVSYDIDTGVAGLNYSARDLIKGSRYTIYNGNERLIDESDEIYDFELKYSFYANCFGSSFRAVSEIMTLDDKMYRYTQQKDFPAESIDGIVSEFDFKIFDNHTAMLTWKTAKSLGVAKIFRQNVNDDEYVFIGTATGNSFFDVTVGNQQSYIYYICYANYEAYITPEVSTDWIGWSIYSLKTAGDCYNKKLYSINETWHFIAGINNNDIISNIGLTVHTGTGVKPKTTRTVTNYESGEFTANHLTLACPEDEIVDTIDSVKSWTKFITGKNDFMLKSDKGDVWIVNISDNPSRSYDESSVYDLTTIKYNWVEVEDINDVIITR</sequence>
<accession>A0AAW6DVS7</accession>
<evidence type="ECO:0000313" key="1">
    <source>
        <dbReference type="EMBL" id="MDB8741088.1"/>
    </source>
</evidence>
<gene>
    <name evidence="1" type="ORF">PNV70_03275</name>
</gene>